<dbReference type="InterPro" id="IPR050515">
    <property type="entry name" value="Beta-lactam/transpept"/>
</dbReference>
<accession>A0A498R0I5</accession>
<reference evidence="6 7" key="1">
    <citation type="submission" date="2018-06" db="EMBL/GenBank/DDBJ databases">
        <authorList>
            <person name="Strepis N."/>
        </authorList>
    </citation>
    <scope>NUCLEOTIDE SEQUENCE [LARGE SCALE GENOMIC DNA]</scope>
    <source>
        <strain evidence="6">LUCI</strain>
    </source>
</reference>
<evidence type="ECO:0000256" key="2">
    <source>
        <dbReference type="ARBA" id="ARBA00007171"/>
    </source>
</evidence>
<dbReference type="AlphaFoldDB" id="A0A498R0I5"/>
<dbReference type="GO" id="GO:0071555">
    <property type="term" value="P:cell wall organization"/>
    <property type="evidence" value="ECO:0007669"/>
    <property type="project" value="TreeGrafter"/>
</dbReference>
<dbReference type="EMBL" id="UPPP01000061">
    <property type="protein sequence ID" value="VBB06016.1"/>
    <property type="molecule type" value="Genomic_DNA"/>
</dbReference>
<dbReference type="Gene3D" id="3.90.1310.10">
    <property type="entry name" value="Penicillin-binding protein 2a (Domain 2)"/>
    <property type="match status" value="1"/>
</dbReference>
<evidence type="ECO:0000256" key="1">
    <source>
        <dbReference type="ARBA" id="ARBA00004370"/>
    </source>
</evidence>
<dbReference type="OrthoDB" id="9770103at2"/>
<evidence type="ECO:0008006" key="8">
    <source>
        <dbReference type="Google" id="ProtNLM"/>
    </source>
</evidence>
<comment type="similarity">
    <text evidence="2">Belongs to the transpeptidase family.</text>
</comment>
<evidence type="ECO:0000313" key="6">
    <source>
        <dbReference type="EMBL" id="VBB06016.1"/>
    </source>
</evidence>
<keyword evidence="7" id="KW-1185">Reference proteome</keyword>
<dbReference type="Pfam" id="PF03717">
    <property type="entry name" value="PBP_dimer"/>
    <property type="match status" value="1"/>
</dbReference>
<name>A0A498R0I5_9FIRM</name>
<dbReference type="SUPFAM" id="SSF56519">
    <property type="entry name" value="Penicillin binding protein dimerisation domain"/>
    <property type="match status" value="1"/>
</dbReference>
<dbReference type="InterPro" id="IPR005311">
    <property type="entry name" value="PBP_dimer"/>
</dbReference>
<dbReference type="Gene3D" id="3.40.710.10">
    <property type="entry name" value="DD-peptidase/beta-lactamase superfamily"/>
    <property type="match status" value="1"/>
</dbReference>
<dbReference type="GO" id="GO:0005886">
    <property type="term" value="C:plasma membrane"/>
    <property type="evidence" value="ECO:0007669"/>
    <property type="project" value="TreeGrafter"/>
</dbReference>
<feature type="domain" description="Penicillin-binding protein dimerisation" evidence="5">
    <location>
        <begin position="51"/>
        <end position="193"/>
    </location>
</feature>
<gene>
    <name evidence="6" type="ORF">LUCI_1227</name>
</gene>
<proteinExistence type="inferred from homology"/>
<dbReference type="InterPro" id="IPR012338">
    <property type="entry name" value="Beta-lactam/transpept-like"/>
</dbReference>
<evidence type="ECO:0000256" key="3">
    <source>
        <dbReference type="ARBA" id="ARBA00023136"/>
    </source>
</evidence>
<comment type="subcellular location">
    <subcellularLocation>
        <location evidence="1">Membrane</location>
    </subcellularLocation>
</comment>
<evidence type="ECO:0000313" key="7">
    <source>
        <dbReference type="Proteomes" id="UP000277811"/>
    </source>
</evidence>
<protein>
    <recommendedName>
        <fullName evidence="8">Penicillin-binding protein transpeptidase domain-containing protein</fullName>
    </recommendedName>
</protein>
<dbReference type="SUPFAM" id="SSF56601">
    <property type="entry name" value="beta-lactamase/transpeptidase-like"/>
    <property type="match status" value="1"/>
</dbReference>
<organism evidence="6 7">
    <name type="scientific">Lucifera butyrica</name>
    <dbReference type="NCBI Taxonomy" id="1351585"/>
    <lineage>
        <taxon>Bacteria</taxon>
        <taxon>Bacillati</taxon>
        <taxon>Bacillota</taxon>
        <taxon>Negativicutes</taxon>
        <taxon>Veillonellales</taxon>
        <taxon>Veillonellaceae</taxon>
        <taxon>Lucifera</taxon>
    </lineage>
</organism>
<evidence type="ECO:0000259" key="5">
    <source>
        <dbReference type="Pfam" id="PF03717"/>
    </source>
</evidence>
<dbReference type="InterPro" id="IPR001460">
    <property type="entry name" value="PCN-bd_Tpept"/>
</dbReference>
<dbReference type="RefSeq" id="WP_122626979.1">
    <property type="nucleotide sequence ID" value="NZ_UPPP01000061.1"/>
</dbReference>
<feature type="domain" description="Penicillin-binding protein transpeptidase" evidence="4">
    <location>
        <begin position="238"/>
        <end position="545"/>
    </location>
</feature>
<dbReference type="Pfam" id="PF00905">
    <property type="entry name" value="Transpeptidase"/>
    <property type="match status" value="1"/>
</dbReference>
<dbReference type="GO" id="GO:0008658">
    <property type="term" value="F:penicillin binding"/>
    <property type="evidence" value="ECO:0007669"/>
    <property type="project" value="InterPro"/>
</dbReference>
<keyword evidence="3" id="KW-0472">Membrane</keyword>
<dbReference type="Proteomes" id="UP000277811">
    <property type="component" value="Unassembled WGS sequence"/>
</dbReference>
<sequence>MVFFIRRIYKITLFFLLIVTALLLRLFYLQAMEENKLASQSLSGRIYEMPVEVARGEILDRNGTPLTNTALHFKAILFPRYIKDQKKTAQSLSSLANEKAETILAEFPQTDHPFQLHTELDALAAKKVSSLKLPGVIVVGERMRYGYSSLASHVVGYINSADNKGVSGIEGMYDSVLRGSRPEYVAAIVDAGRRIIPGLGYKRLRMGNGAEPNNIILTIDSNIQKIVENVMDQKITKGAVVVMRPSTGEILAMASRPNFDANNLSNYLQKDTAPLMNRALAAYPPGSVFKLVIAAAALENNLVHPDDLFFDPGYIDVNHQRFRGWDYDTGGLGNLTFTEALAYSSNPVFIQTGLKIGANRLIAYAKRFGFGSRTKLDFSGEAAGNLPEPDTMYAGDLANLSIGQGSLEVTPLQIAVMLSTIVNDGIKVAPSVVRRLTAADGTTLKSYPLSAGTRIISQTTAAQLKKMMYEVTRIGTGKEAYIEGAGAAGKTGTAETGRFDANGRGINHAWFAGYTPLINPKYVIVVLVEDGMSGEDVAAPIFHAIATQILKQ</sequence>
<dbReference type="InterPro" id="IPR036138">
    <property type="entry name" value="PBP_dimer_sf"/>
</dbReference>
<dbReference type="PANTHER" id="PTHR30627">
    <property type="entry name" value="PEPTIDOGLYCAN D,D-TRANSPEPTIDASE"/>
    <property type="match status" value="1"/>
</dbReference>
<evidence type="ECO:0000259" key="4">
    <source>
        <dbReference type="Pfam" id="PF00905"/>
    </source>
</evidence>